<comment type="caution">
    <text evidence="2">The sequence shown here is derived from an EMBL/GenBank/DDBJ whole genome shotgun (WGS) entry which is preliminary data.</text>
</comment>
<organism evidence="2 3">
    <name type="scientific">Streptomyces griseoaurantiacus</name>
    <dbReference type="NCBI Taxonomy" id="68213"/>
    <lineage>
        <taxon>Bacteria</taxon>
        <taxon>Bacillati</taxon>
        <taxon>Actinomycetota</taxon>
        <taxon>Actinomycetes</taxon>
        <taxon>Kitasatosporales</taxon>
        <taxon>Streptomycetaceae</taxon>
        <taxon>Streptomyces</taxon>
        <taxon>Streptomyces aurantiacus group</taxon>
    </lineage>
</organism>
<protein>
    <submittedName>
        <fullName evidence="2">Uncharacterized protein</fullName>
    </submittedName>
</protein>
<name>A0A7W2DX08_9ACTN</name>
<gene>
    <name evidence="2" type="ORF">H1X69_24715</name>
</gene>
<dbReference type="EMBL" id="JACERG010000017">
    <property type="protein sequence ID" value="MBA5224579.1"/>
    <property type="molecule type" value="Genomic_DNA"/>
</dbReference>
<reference evidence="2 3" key="1">
    <citation type="submission" date="2020-07" db="EMBL/GenBank/DDBJ databases">
        <title>Differential regulation of undecylprodigiosin biosynthesis in the yeast-scavenging Streptomyces strain MBK6.</title>
        <authorList>
            <person name="Baral B."/>
            <person name="Siitonen V."/>
            <person name="Laughlin M."/>
            <person name="Yamada K."/>
            <person name="Ilomaeki M."/>
            <person name="Metsae-Ketelae M."/>
            <person name="Niemi J."/>
        </authorList>
    </citation>
    <scope>NUCLEOTIDE SEQUENCE [LARGE SCALE GENOMIC DNA]</scope>
    <source>
        <strain evidence="2 3">MBK6</strain>
    </source>
</reference>
<evidence type="ECO:0000313" key="3">
    <source>
        <dbReference type="Proteomes" id="UP000587608"/>
    </source>
</evidence>
<feature type="region of interest" description="Disordered" evidence="1">
    <location>
        <begin position="426"/>
        <end position="464"/>
    </location>
</feature>
<accession>A0A7W2DX08</accession>
<dbReference type="RefSeq" id="WP_191854074.1">
    <property type="nucleotide sequence ID" value="NZ_CP108343.1"/>
</dbReference>
<dbReference type="AlphaFoldDB" id="A0A7W2DX08"/>
<proteinExistence type="predicted"/>
<evidence type="ECO:0000313" key="2">
    <source>
        <dbReference type="EMBL" id="MBA5224579.1"/>
    </source>
</evidence>
<sequence length="464" mass="49376">MPSDLSLFTAALTEHLPGWTATIIDPDQHDRLADAIWEKDVDLREAFTAANEAAVLTTPADTRLLAVDGPRDDGTTFLVGALSPDAFPRNARASLNASIPRAFAVNGSNPVLGAARIRIMFSHLDEHFALVAAAIEPEEAARRDGAFTEYTQSLAAALPTGWQATPLDLHSQDWTIVHGLLWSSGHAVGPQLIRSAARAALLHGPDDRWLTVVQDVGPSAALTAGALIPSDLNAGATDMAPGPALLPLARNAEAAASQLRERLLPAYERGVWSARIGHLDHATVEIRQALHSWDAVSDSYADPSGMPEGEEWGEGQALRDTRAWNGVQVYLQHAPAVLEGIASVTSGTEYLTGGLSTDLRAMESVARHLSAVVAIHQEWQTRFSTAPAKELPFLADERNAEIWHHATELEAAGDAMLRVARKVTDRIGAPPDPPGGAVARRPAPTPPPPGLAAVTIASTRRAAR</sequence>
<dbReference type="Proteomes" id="UP000587608">
    <property type="component" value="Unassembled WGS sequence"/>
</dbReference>
<evidence type="ECO:0000256" key="1">
    <source>
        <dbReference type="SAM" id="MobiDB-lite"/>
    </source>
</evidence>